<evidence type="ECO:0000256" key="1">
    <source>
        <dbReference type="ARBA" id="ARBA00004141"/>
    </source>
</evidence>
<evidence type="ECO:0000256" key="4">
    <source>
        <dbReference type="ARBA" id="ARBA00022989"/>
    </source>
</evidence>
<dbReference type="PANTHER" id="PTHR12246">
    <property type="entry name" value="PALMITOYLTRANSFERASE ZDHHC16"/>
    <property type="match status" value="1"/>
</dbReference>
<feature type="transmembrane region" description="Helical" evidence="7">
    <location>
        <begin position="259"/>
        <end position="278"/>
    </location>
</feature>
<dbReference type="PROSITE" id="PS50216">
    <property type="entry name" value="DHHC"/>
    <property type="match status" value="1"/>
</dbReference>
<keyword evidence="5 7" id="KW-0472">Membrane</keyword>
<dbReference type="InterPro" id="IPR039859">
    <property type="entry name" value="PFA4/ZDH16/20/ERF2-like"/>
</dbReference>
<comment type="subcellular location">
    <subcellularLocation>
        <location evidence="1">Membrane</location>
        <topology evidence="1">Multi-pass membrane protein</topology>
    </subcellularLocation>
</comment>
<name>A0A8C4WV62_EPTBU</name>
<evidence type="ECO:0000313" key="10">
    <source>
        <dbReference type="Proteomes" id="UP000694388"/>
    </source>
</evidence>
<dbReference type="GeneTree" id="ENSGT00940000155032"/>
<sequence>MVGVAMWPGHLAGRLVRAALQKALWLFPRHFPSFWRHVPTRWVYTWICTKSLFYNTFGSYDVVLDTLLEPLFWLVEWLTRWFGLVFVVTVVILMAAVVAVAYVCVLPRIIRTYDPSISALLVLISHWLLLMITFHYYQALTTSPGHLPLGRMDLPAASICKKCIAWRPPRAHHCSICNRCILKMDHHCPWLNNCVGHYNHRYFFSFCFYMCVGCTFASLTINVTFFHTTDGNQHVNTNVSASALEIQPGMVDYYHNSVIFIWILCRSVIPFVFVEIVYRSCGFTG</sequence>
<accession>A0A8C4WV62</accession>
<protein>
    <recommendedName>
        <fullName evidence="7">Palmitoyltransferase</fullName>
        <ecNumber evidence="7">2.3.1.225</ecNumber>
    </recommendedName>
</protein>
<dbReference type="EC" id="2.3.1.225" evidence="7"/>
<evidence type="ECO:0000259" key="8">
    <source>
        <dbReference type="Pfam" id="PF01529"/>
    </source>
</evidence>
<comment type="domain">
    <text evidence="7">The DHHC domain is required for palmitoyltransferase activity.</text>
</comment>
<comment type="catalytic activity">
    <reaction evidence="7">
        <text>L-cysteinyl-[protein] + hexadecanoyl-CoA = S-hexadecanoyl-L-cysteinyl-[protein] + CoA</text>
        <dbReference type="Rhea" id="RHEA:36683"/>
        <dbReference type="Rhea" id="RHEA-COMP:10131"/>
        <dbReference type="Rhea" id="RHEA-COMP:11032"/>
        <dbReference type="ChEBI" id="CHEBI:29950"/>
        <dbReference type="ChEBI" id="CHEBI:57287"/>
        <dbReference type="ChEBI" id="CHEBI:57379"/>
        <dbReference type="ChEBI" id="CHEBI:74151"/>
        <dbReference type="EC" id="2.3.1.225"/>
    </reaction>
</comment>
<dbReference type="GO" id="GO:0019706">
    <property type="term" value="F:protein-cysteine S-palmitoyltransferase activity"/>
    <property type="evidence" value="ECO:0007669"/>
    <property type="project" value="UniProtKB-EC"/>
</dbReference>
<dbReference type="Ensembl" id="ENSEBUT00000013613.1">
    <property type="protein sequence ID" value="ENSEBUP00000013037.1"/>
    <property type="gene ID" value="ENSEBUG00000008252.1"/>
</dbReference>
<keyword evidence="4 7" id="KW-1133">Transmembrane helix</keyword>
<keyword evidence="3 7" id="KW-0812">Transmembrane</keyword>
<dbReference type="Proteomes" id="UP000694388">
    <property type="component" value="Unplaced"/>
</dbReference>
<dbReference type="InterPro" id="IPR001594">
    <property type="entry name" value="Palmitoyltrfase_DHHC"/>
</dbReference>
<evidence type="ECO:0000256" key="2">
    <source>
        <dbReference type="ARBA" id="ARBA00022679"/>
    </source>
</evidence>
<reference evidence="9" key="2">
    <citation type="submission" date="2025-09" db="UniProtKB">
        <authorList>
            <consortium name="Ensembl"/>
        </authorList>
    </citation>
    <scope>IDENTIFICATION</scope>
</reference>
<evidence type="ECO:0000313" key="9">
    <source>
        <dbReference type="Ensembl" id="ENSEBUP00000013037.1"/>
    </source>
</evidence>
<dbReference type="GO" id="GO:0016020">
    <property type="term" value="C:membrane"/>
    <property type="evidence" value="ECO:0007669"/>
    <property type="project" value="UniProtKB-SubCell"/>
</dbReference>
<feature type="transmembrane region" description="Helical" evidence="7">
    <location>
        <begin position="117"/>
        <end position="137"/>
    </location>
</feature>
<dbReference type="Pfam" id="PF01529">
    <property type="entry name" value="DHHC"/>
    <property type="match status" value="1"/>
</dbReference>
<reference evidence="9" key="1">
    <citation type="submission" date="2025-08" db="UniProtKB">
        <authorList>
            <consortium name="Ensembl"/>
        </authorList>
    </citation>
    <scope>IDENTIFICATION</scope>
</reference>
<feature type="domain" description="Palmitoyltransferase DHHC" evidence="8">
    <location>
        <begin position="157"/>
        <end position="263"/>
    </location>
</feature>
<dbReference type="AlphaFoldDB" id="A0A8C4WV62"/>
<evidence type="ECO:0000256" key="5">
    <source>
        <dbReference type="ARBA" id="ARBA00023136"/>
    </source>
</evidence>
<evidence type="ECO:0000256" key="7">
    <source>
        <dbReference type="RuleBase" id="RU079119"/>
    </source>
</evidence>
<evidence type="ECO:0000256" key="6">
    <source>
        <dbReference type="ARBA" id="ARBA00023315"/>
    </source>
</evidence>
<feature type="transmembrane region" description="Helical" evidence="7">
    <location>
        <begin position="81"/>
        <end position="105"/>
    </location>
</feature>
<keyword evidence="2 7" id="KW-0808">Transferase</keyword>
<keyword evidence="10" id="KW-1185">Reference proteome</keyword>
<keyword evidence="6 7" id="KW-0012">Acyltransferase</keyword>
<proteinExistence type="inferred from homology"/>
<evidence type="ECO:0000256" key="3">
    <source>
        <dbReference type="ARBA" id="ARBA00022692"/>
    </source>
</evidence>
<organism evidence="9 10">
    <name type="scientific">Eptatretus burgeri</name>
    <name type="common">Inshore hagfish</name>
    <dbReference type="NCBI Taxonomy" id="7764"/>
    <lineage>
        <taxon>Eukaryota</taxon>
        <taxon>Metazoa</taxon>
        <taxon>Chordata</taxon>
        <taxon>Craniata</taxon>
        <taxon>Vertebrata</taxon>
        <taxon>Cyclostomata</taxon>
        <taxon>Myxini</taxon>
        <taxon>Myxiniformes</taxon>
        <taxon>Myxinidae</taxon>
        <taxon>Eptatretinae</taxon>
        <taxon>Eptatretus</taxon>
    </lineage>
</organism>
<comment type="similarity">
    <text evidence="7">Belongs to the DHHC palmitoyltransferase family.</text>
</comment>